<evidence type="ECO:0000259" key="4">
    <source>
        <dbReference type="PROSITE" id="PS01124"/>
    </source>
</evidence>
<evidence type="ECO:0000256" key="1">
    <source>
        <dbReference type="ARBA" id="ARBA00023015"/>
    </source>
</evidence>
<dbReference type="Proteomes" id="UP001497527">
    <property type="component" value="Unassembled WGS sequence"/>
</dbReference>
<accession>A0ABP1ET94</accession>
<sequence length="269" mass="32135">MEKETFETFKPKNELVKKYVNYYYLDIKPDNLTTTFQCFPHFNTTISLYSSHERLADGEMVFIEKSKPFQIFTPVREKVLRVKQSGKVYRIVIVFNPLGIQQFYRDLNFNEFIFNHDFFTSSELNEIFSTTHASILSTKLDDFLLKRLVSFEHPFLEKSLQYIFNSYENFSVIKMSNEIGVSRQHLNRVFKSNIGISLKKFHEIVLFRKTINNKLFENTNETFTELAHRFNFSDQPHFNKTYKNLTEHSPKKFFDKGTKLGKEDTFWHL</sequence>
<keyword evidence="1" id="KW-0805">Transcription regulation</keyword>
<dbReference type="EMBL" id="CAXJIO010000010">
    <property type="protein sequence ID" value="CAL2101780.1"/>
    <property type="molecule type" value="Genomic_DNA"/>
</dbReference>
<dbReference type="InterPro" id="IPR009057">
    <property type="entry name" value="Homeodomain-like_sf"/>
</dbReference>
<proteinExistence type="predicted"/>
<evidence type="ECO:0000313" key="6">
    <source>
        <dbReference type="Proteomes" id="UP001497527"/>
    </source>
</evidence>
<evidence type="ECO:0000256" key="3">
    <source>
        <dbReference type="ARBA" id="ARBA00023163"/>
    </source>
</evidence>
<dbReference type="SUPFAM" id="SSF46689">
    <property type="entry name" value="Homeodomain-like"/>
    <property type="match status" value="1"/>
</dbReference>
<keyword evidence="6" id="KW-1185">Reference proteome</keyword>
<protein>
    <submittedName>
        <fullName evidence="5">HTH-type transcriptional activator Btr</fullName>
    </submittedName>
</protein>
<keyword evidence="3" id="KW-0804">Transcription</keyword>
<dbReference type="Gene3D" id="1.10.10.60">
    <property type="entry name" value="Homeodomain-like"/>
    <property type="match status" value="1"/>
</dbReference>
<organism evidence="5 6">
    <name type="scientific">Tenacibaculum polynesiense</name>
    <dbReference type="NCBI Taxonomy" id="3137857"/>
    <lineage>
        <taxon>Bacteria</taxon>
        <taxon>Pseudomonadati</taxon>
        <taxon>Bacteroidota</taxon>
        <taxon>Flavobacteriia</taxon>
        <taxon>Flavobacteriales</taxon>
        <taxon>Flavobacteriaceae</taxon>
        <taxon>Tenacibaculum</taxon>
    </lineage>
</organism>
<name>A0ABP1ET94_9FLAO</name>
<dbReference type="InterPro" id="IPR018060">
    <property type="entry name" value="HTH_AraC"/>
</dbReference>
<comment type="caution">
    <text evidence="5">The sequence shown here is derived from an EMBL/GenBank/DDBJ whole genome shotgun (WGS) entry which is preliminary data.</text>
</comment>
<dbReference type="InterPro" id="IPR050959">
    <property type="entry name" value="MarA-like"/>
</dbReference>
<evidence type="ECO:0000313" key="5">
    <source>
        <dbReference type="EMBL" id="CAL2101780.1"/>
    </source>
</evidence>
<dbReference type="PANTHER" id="PTHR47504:SF5">
    <property type="entry name" value="RIGHT ORIGIN-BINDING PROTEIN"/>
    <property type="match status" value="1"/>
</dbReference>
<keyword evidence="2" id="KW-0238">DNA-binding</keyword>
<feature type="domain" description="HTH araC/xylS-type" evidence="4">
    <location>
        <begin position="157"/>
        <end position="256"/>
    </location>
</feature>
<dbReference type="RefSeq" id="WP_348715069.1">
    <property type="nucleotide sequence ID" value="NZ_CAXJIO010000010.1"/>
</dbReference>
<reference evidence="5 6" key="1">
    <citation type="submission" date="2024-05" db="EMBL/GenBank/DDBJ databases">
        <authorList>
            <person name="Duchaud E."/>
        </authorList>
    </citation>
    <scope>NUCLEOTIDE SEQUENCE [LARGE SCALE GENOMIC DNA]</scope>
    <source>
        <strain evidence="5">Ena-SAMPLE-TAB-13-05-2024-13:56:06:370-140308</strain>
    </source>
</reference>
<dbReference type="SMART" id="SM00342">
    <property type="entry name" value="HTH_ARAC"/>
    <property type="match status" value="1"/>
</dbReference>
<evidence type="ECO:0000256" key="2">
    <source>
        <dbReference type="ARBA" id="ARBA00023125"/>
    </source>
</evidence>
<dbReference type="PROSITE" id="PS01124">
    <property type="entry name" value="HTH_ARAC_FAMILY_2"/>
    <property type="match status" value="1"/>
</dbReference>
<gene>
    <name evidence="5" type="primary">btr</name>
    <name evidence="5" type="ORF">T190423A01A_10343</name>
</gene>
<dbReference type="Pfam" id="PF12833">
    <property type="entry name" value="HTH_18"/>
    <property type="match status" value="1"/>
</dbReference>
<dbReference type="PANTHER" id="PTHR47504">
    <property type="entry name" value="RIGHT ORIGIN-BINDING PROTEIN"/>
    <property type="match status" value="1"/>
</dbReference>